<feature type="region of interest" description="Disordered" evidence="1">
    <location>
        <begin position="93"/>
        <end position="122"/>
    </location>
</feature>
<dbReference type="Proteomes" id="UP000012070">
    <property type="component" value="Unassembled WGS sequence"/>
</dbReference>
<gene>
    <name evidence="2" type="ORF">MORY_04341</name>
</gene>
<proteinExistence type="predicted"/>
<sequence>MSHIVCDRGAGGHRGSGHGFGKHRFDDRGGQRRGRGQHDGGAGRGRRSGVGGHRGGFWGARPGLSGAQRAGGDVSYPVCAGLDRGRGLVCGRRGRQRRVHNQSAARRDQRALPGGVGAPADR</sequence>
<reference evidence="3" key="2">
    <citation type="submission" date="2013-04" db="EMBL/GenBank/DDBJ databases">
        <title>Non-Mycobacterium tuberculosis sensu stricto in a globally representative population.</title>
        <authorList>
            <person name="Stone M.J."/>
            <person name="Brown T.J."/>
            <person name="Drobniewski F.A."/>
        </authorList>
    </citation>
    <scope>NUCLEOTIDE SEQUENCE [LARGE SCALE GENOMIC DNA]</scope>
    <source>
        <strain evidence="3">112400015</strain>
    </source>
</reference>
<reference evidence="2 3" key="1">
    <citation type="submission" date="2013-03" db="EMBL/GenBank/DDBJ databases">
        <authorList>
            <person name="Casali N."/>
            <person name="Drobniewski F.A."/>
        </authorList>
    </citation>
    <scope>NUCLEOTIDE SEQUENCE [LARGE SCALE GENOMIC DNA]</scope>
    <source>
        <strain evidence="2 3">112400015</strain>
    </source>
</reference>
<comment type="caution">
    <text evidence="2">The sequence shown here is derived from an EMBL/GenBank/DDBJ whole genome shotgun (WGS) entry which is preliminary data.</text>
</comment>
<dbReference type="AlphaFoldDB" id="A0A829CHB1"/>
<accession>A0A829CHB1</accession>
<feature type="compositionally biased region" description="Gly residues" evidence="1">
    <location>
        <begin position="39"/>
        <end position="58"/>
    </location>
</feature>
<evidence type="ECO:0000256" key="1">
    <source>
        <dbReference type="SAM" id="MobiDB-lite"/>
    </source>
</evidence>
<protein>
    <submittedName>
        <fullName evidence="2">PE-PGRS family protein</fullName>
    </submittedName>
</protein>
<dbReference type="EMBL" id="APKD01000009">
    <property type="protein sequence ID" value="EMT36950.1"/>
    <property type="molecule type" value="Genomic_DNA"/>
</dbReference>
<organism evidence="2 3">
    <name type="scientific">Mycobacterium orygis 112400015</name>
    <dbReference type="NCBI Taxonomy" id="1305739"/>
    <lineage>
        <taxon>Bacteria</taxon>
        <taxon>Bacillati</taxon>
        <taxon>Actinomycetota</taxon>
        <taxon>Actinomycetes</taxon>
        <taxon>Mycobacteriales</taxon>
        <taxon>Mycobacteriaceae</taxon>
        <taxon>Mycobacterium</taxon>
        <taxon>Mycobacterium tuberculosis complex</taxon>
    </lineage>
</organism>
<name>A0A829CHB1_9MYCO</name>
<feature type="region of interest" description="Disordered" evidence="1">
    <location>
        <begin position="1"/>
        <end position="76"/>
    </location>
</feature>
<evidence type="ECO:0000313" key="3">
    <source>
        <dbReference type="Proteomes" id="UP000012070"/>
    </source>
</evidence>
<evidence type="ECO:0000313" key="2">
    <source>
        <dbReference type="EMBL" id="EMT36950.1"/>
    </source>
</evidence>